<dbReference type="InParanoid" id="J0WWT4"/>
<evidence type="ECO:0000313" key="9">
    <source>
        <dbReference type="Proteomes" id="UP000006514"/>
    </source>
</evidence>
<keyword evidence="4" id="KW-0443">Lipid metabolism</keyword>
<dbReference type="InterPro" id="IPR015679">
    <property type="entry name" value="PLipase_D_fam"/>
</dbReference>
<feature type="region of interest" description="Disordered" evidence="6">
    <location>
        <begin position="578"/>
        <end position="604"/>
    </location>
</feature>
<dbReference type="CDD" id="cd09138">
    <property type="entry name" value="PLDc_vPLD1_2_yPLD_like_1"/>
    <property type="match status" value="1"/>
</dbReference>
<evidence type="ECO:0000256" key="1">
    <source>
        <dbReference type="ARBA" id="ARBA00022737"/>
    </source>
</evidence>
<dbReference type="EMBL" id="JH687798">
    <property type="protein sequence ID" value="EJD40877.1"/>
    <property type="molecule type" value="Genomic_DNA"/>
</dbReference>
<dbReference type="eggNOG" id="KOG1329">
    <property type="taxonomic scope" value="Eukaryota"/>
</dbReference>
<dbReference type="Gene3D" id="3.30.870.10">
    <property type="entry name" value="Endonuclease Chain A"/>
    <property type="match status" value="3"/>
</dbReference>
<proteinExistence type="inferred from homology"/>
<keyword evidence="1" id="KW-0677">Repeat</keyword>
<protein>
    <recommendedName>
        <fullName evidence="5">Phospholipase</fullName>
        <ecNumber evidence="5">3.1.4.4</ecNumber>
    </recommendedName>
</protein>
<dbReference type="SMART" id="SM00155">
    <property type="entry name" value="PLDc"/>
    <property type="match status" value="2"/>
</dbReference>
<dbReference type="InterPro" id="IPR016555">
    <property type="entry name" value="PLipase_D_euk"/>
</dbReference>
<sequence length="874" mass="99685">MSSFFQKLGNIADKVEEGVTRTRDQVSGILNPNHRHDEAHEKEQDAVRAAINRSHRFESFAAERDLNSVKWHIDGHDFFWAMSELLDSAKECIFILDWWLSPELYLRRPPAYYPEWRIDRVLRRKAMEGVKVYIIVYKEVTQTMTMSSHHTKDHLSVLHPNIAVMRHPDHIGARDTVEFWSHHEKLCIVDNHRATVGGLDACFGRWDSHNHPMADCHPTEFKRTLFAGQDYNNSRIKDFQEVQDFASNQLSILETGRMPWHDVSCTMVGPVVLDLVQHFVERWNEVKKRKYAKDTRYDWLALPHDVENAPNEAVAQHPHRESWHGMGTRFRQHFHFGQEQEEHAFDGQRYFKGPHGTCKVQVCRSVSDWSHGVLTERSIQAAYIQLIREANHFIYIENQFFISNTGHQDPVTNQIGKAIVERIISAHSAGQKFKIVVVIPEVPGFTGDIKETTAIQVIMNAQYRTVNRGGHSIFEELRKVGIEPLDYIRFFHLRSFDRINSPYESFIKKMEEKSGVTFHQAQVAQARKWIGDTYGQWHQETIKIASGTTGARDFGDGGEQSGGAVGFGGPGQFGPLSKIQQALGGGAKPPPKADSDKVEAVPVPKDEAECDRLISQFERGAEGLRGDENVSDSIAQHVLGDSTSLLDEQWLGTPEEEKAAYVTEQLYIHTKLMIVDDKRVIIGSANLNDRSQKGDGDSEIAIVIEDTDLFETRMDGKPYMASRFAASLRRKLWREHLGLIEPQTCQSDRDPITSFMHPAPVPNADETHLDRAVEDPLSADTVNLWNQTAKKNTEIFAEVFHVVPSDRVKTWDEYKNYIPKDTALGHIVPEVSLEQAKRRLAEVRGHLVEMPLGFLENQNDLPWNPLDPTLPIYI</sequence>
<evidence type="ECO:0000256" key="3">
    <source>
        <dbReference type="ARBA" id="ARBA00022963"/>
    </source>
</evidence>
<dbReference type="OrthoDB" id="14911at2759"/>
<keyword evidence="9" id="KW-1185">Reference proteome</keyword>
<evidence type="ECO:0000256" key="6">
    <source>
        <dbReference type="SAM" id="MobiDB-lite"/>
    </source>
</evidence>
<evidence type="ECO:0000256" key="2">
    <source>
        <dbReference type="ARBA" id="ARBA00022801"/>
    </source>
</evidence>
<evidence type="ECO:0000259" key="7">
    <source>
        <dbReference type="PROSITE" id="PS50035"/>
    </source>
</evidence>
<dbReference type="KEGG" id="adl:AURDEDRAFT_115747"/>
<comment type="catalytic activity">
    <reaction evidence="5">
        <text>a 1,2-diacyl-sn-glycero-3-phosphocholine + H2O = a 1,2-diacyl-sn-glycero-3-phosphate + choline + H(+)</text>
        <dbReference type="Rhea" id="RHEA:14445"/>
        <dbReference type="ChEBI" id="CHEBI:15354"/>
        <dbReference type="ChEBI" id="CHEBI:15377"/>
        <dbReference type="ChEBI" id="CHEBI:15378"/>
        <dbReference type="ChEBI" id="CHEBI:57643"/>
        <dbReference type="ChEBI" id="CHEBI:58608"/>
        <dbReference type="EC" id="3.1.4.4"/>
    </reaction>
</comment>
<keyword evidence="2 5" id="KW-0378">Hydrolase</keyword>
<organism evidence="8 9">
    <name type="scientific">Auricularia subglabra (strain TFB-10046 / SS5)</name>
    <name type="common">White-rot fungus</name>
    <name type="synonym">Auricularia delicata (strain TFB10046)</name>
    <dbReference type="NCBI Taxonomy" id="717982"/>
    <lineage>
        <taxon>Eukaryota</taxon>
        <taxon>Fungi</taxon>
        <taxon>Dikarya</taxon>
        <taxon>Basidiomycota</taxon>
        <taxon>Agaricomycotina</taxon>
        <taxon>Agaricomycetes</taxon>
        <taxon>Auriculariales</taxon>
        <taxon>Auriculariaceae</taxon>
        <taxon>Auricularia</taxon>
    </lineage>
</organism>
<evidence type="ECO:0000256" key="5">
    <source>
        <dbReference type="PIRNR" id="PIRNR009376"/>
    </source>
</evidence>
<dbReference type="AlphaFoldDB" id="J0WWT4"/>
<dbReference type="GO" id="GO:0004630">
    <property type="term" value="F:phospholipase D activity"/>
    <property type="evidence" value="ECO:0007669"/>
    <property type="project" value="UniProtKB-UniRule"/>
</dbReference>
<dbReference type="PANTHER" id="PTHR18896">
    <property type="entry name" value="PHOSPHOLIPASE D"/>
    <property type="match status" value="1"/>
</dbReference>
<feature type="compositionally biased region" description="Basic and acidic residues" evidence="6">
    <location>
        <begin position="591"/>
        <end position="604"/>
    </location>
</feature>
<gene>
    <name evidence="8" type="ORF">AURDEDRAFT_115747</name>
</gene>
<dbReference type="InterPro" id="IPR001736">
    <property type="entry name" value="PLipase_D/transphosphatidylase"/>
</dbReference>
<feature type="domain" description="PLD phosphodiesterase" evidence="7">
    <location>
        <begin position="178"/>
        <end position="205"/>
    </location>
</feature>
<keyword evidence="3 5" id="KW-0442">Lipid degradation</keyword>
<dbReference type="Pfam" id="PF00614">
    <property type="entry name" value="PLDc"/>
    <property type="match status" value="1"/>
</dbReference>
<name>J0WWT4_AURST</name>
<dbReference type="CDD" id="cd09141">
    <property type="entry name" value="PLDc_vPLD1_2_yPLD_like_2"/>
    <property type="match status" value="1"/>
</dbReference>
<dbReference type="GO" id="GO:0006654">
    <property type="term" value="P:phosphatidic acid biosynthetic process"/>
    <property type="evidence" value="ECO:0007669"/>
    <property type="project" value="InterPro"/>
</dbReference>
<dbReference type="Proteomes" id="UP000006514">
    <property type="component" value="Unassembled WGS sequence"/>
</dbReference>
<dbReference type="SUPFAM" id="SSF56024">
    <property type="entry name" value="Phospholipase D/nuclease"/>
    <property type="match status" value="2"/>
</dbReference>
<dbReference type="GO" id="GO:0009395">
    <property type="term" value="P:phospholipid catabolic process"/>
    <property type="evidence" value="ECO:0007669"/>
    <property type="project" value="TreeGrafter"/>
</dbReference>
<accession>J0WWT4</accession>
<dbReference type="OMA" id="VRHPHRE"/>
<reference evidence="9" key="1">
    <citation type="journal article" date="2012" name="Science">
        <title>The Paleozoic origin of enzymatic lignin decomposition reconstructed from 31 fungal genomes.</title>
        <authorList>
            <person name="Floudas D."/>
            <person name="Binder M."/>
            <person name="Riley R."/>
            <person name="Barry K."/>
            <person name="Blanchette R.A."/>
            <person name="Henrissat B."/>
            <person name="Martinez A.T."/>
            <person name="Otillar R."/>
            <person name="Spatafora J.W."/>
            <person name="Yadav J.S."/>
            <person name="Aerts A."/>
            <person name="Benoit I."/>
            <person name="Boyd A."/>
            <person name="Carlson A."/>
            <person name="Copeland A."/>
            <person name="Coutinho P.M."/>
            <person name="de Vries R.P."/>
            <person name="Ferreira P."/>
            <person name="Findley K."/>
            <person name="Foster B."/>
            <person name="Gaskell J."/>
            <person name="Glotzer D."/>
            <person name="Gorecki P."/>
            <person name="Heitman J."/>
            <person name="Hesse C."/>
            <person name="Hori C."/>
            <person name="Igarashi K."/>
            <person name="Jurgens J.A."/>
            <person name="Kallen N."/>
            <person name="Kersten P."/>
            <person name="Kohler A."/>
            <person name="Kuees U."/>
            <person name="Kumar T.K.A."/>
            <person name="Kuo A."/>
            <person name="LaButti K."/>
            <person name="Larrondo L.F."/>
            <person name="Lindquist E."/>
            <person name="Ling A."/>
            <person name="Lombard V."/>
            <person name="Lucas S."/>
            <person name="Lundell T."/>
            <person name="Martin R."/>
            <person name="McLaughlin D.J."/>
            <person name="Morgenstern I."/>
            <person name="Morin E."/>
            <person name="Murat C."/>
            <person name="Nagy L.G."/>
            <person name="Nolan M."/>
            <person name="Ohm R.A."/>
            <person name="Patyshakuliyeva A."/>
            <person name="Rokas A."/>
            <person name="Ruiz-Duenas F.J."/>
            <person name="Sabat G."/>
            <person name="Salamov A."/>
            <person name="Samejima M."/>
            <person name="Schmutz J."/>
            <person name="Slot J.C."/>
            <person name="St John F."/>
            <person name="Stenlid J."/>
            <person name="Sun H."/>
            <person name="Sun S."/>
            <person name="Syed K."/>
            <person name="Tsang A."/>
            <person name="Wiebenga A."/>
            <person name="Young D."/>
            <person name="Pisabarro A."/>
            <person name="Eastwood D.C."/>
            <person name="Martin F."/>
            <person name="Cullen D."/>
            <person name="Grigoriev I.V."/>
            <person name="Hibbett D.S."/>
        </authorList>
    </citation>
    <scope>NUCLEOTIDE SEQUENCE [LARGE SCALE GENOMIC DNA]</scope>
    <source>
        <strain evidence="9">TFB10046</strain>
    </source>
</reference>
<feature type="domain" description="PLD phosphodiesterase" evidence="7">
    <location>
        <begin position="664"/>
        <end position="691"/>
    </location>
</feature>
<dbReference type="EC" id="3.1.4.4" evidence="5"/>
<dbReference type="GO" id="GO:0035556">
    <property type="term" value="P:intracellular signal transduction"/>
    <property type="evidence" value="ECO:0007669"/>
    <property type="project" value="InterPro"/>
</dbReference>
<dbReference type="PANTHER" id="PTHR18896:SF186">
    <property type="entry name" value="PHOSPHOLIPASE D"/>
    <property type="match status" value="1"/>
</dbReference>
<dbReference type="PROSITE" id="PS50035">
    <property type="entry name" value="PLD"/>
    <property type="match status" value="2"/>
</dbReference>
<dbReference type="PIRSF" id="PIRSF009376">
    <property type="entry name" value="Phospholipase_D_euk"/>
    <property type="match status" value="1"/>
</dbReference>
<evidence type="ECO:0000256" key="4">
    <source>
        <dbReference type="ARBA" id="ARBA00023098"/>
    </source>
</evidence>
<comment type="similarity">
    <text evidence="5">Belongs to the phospholipase D family.</text>
</comment>
<evidence type="ECO:0000313" key="8">
    <source>
        <dbReference type="EMBL" id="EJD40877.1"/>
    </source>
</evidence>